<dbReference type="NCBIfam" id="NF004371">
    <property type="entry name" value="PRK05740.1-1"/>
    <property type="match status" value="1"/>
</dbReference>
<protein>
    <recommendedName>
        <fullName evidence="9">Protein translocase subunit SecE</fullName>
    </recommendedName>
</protein>
<dbReference type="GO" id="GO:0065002">
    <property type="term" value="P:intracellular protein transmembrane transport"/>
    <property type="evidence" value="ECO:0007669"/>
    <property type="project" value="UniProtKB-UniRule"/>
</dbReference>
<dbReference type="RefSeq" id="WP_066594858.1">
    <property type="nucleotide sequence ID" value="NZ_CAJTBZ010000054.1"/>
</dbReference>
<dbReference type="GO" id="GO:0005886">
    <property type="term" value="C:plasma membrane"/>
    <property type="evidence" value="ECO:0007669"/>
    <property type="project" value="UniProtKB-UniRule"/>
</dbReference>
<feature type="transmembrane region" description="Helical" evidence="9">
    <location>
        <begin position="93"/>
        <end position="118"/>
    </location>
</feature>
<evidence type="ECO:0000256" key="7">
    <source>
        <dbReference type="ARBA" id="ARBA00023010"/>
    </source>
</evidence>
<keyword evidence="4 9" id="KW-0812">Transmembrane</keyword>
<name>A0A227KQX5_9BURK</name>
<evidence type="ECO:0000313" key="11">
    <source>
        <dbReference type="Proteomes" id="UP000214610"/>
    </source>
</evidence>
<feature type="transmembrane region" description="Helical" evidence="9">
    <location>
        <begin position="40"/>
        <end position="60"/>
    </location>
</feature>
<reference evidence="11" key="1">
    <citation type="submission" date="2017-05" db="EMBL/GenBank/DDBJ databases">
        <title>Improved OligoMM genomes.</title>
        <authorList>
            <person name="Garzetti D."/>
        </authorList>
    </citation>
    <scope>NUCLEOTIDE SEQUENCE [LARGE SCALE GENOMIC DNA]</scope>
    <source>
        <strain evidence="11">YL45</strain>
    </source>
</reference>
<evidence type="ECO:0000313" key="10">
    <source>
        <dbReference type="EMBL" id="OXE50066.1"/>
    </source>
</evidence>
<dbReference type="GO" id="GO:0006605">
    <property type="term" value="P:protein targeting"/>
    <property type="evidence" value="ECO:0007669"/>
    <property type="project" value="UniProtKB-UniRule"/>
</dbReference>
<dbReference type="Gene3D" id="1.20.5.1030">
    <property type="entry name" value="Preprotein translocase secy subunit"/>
    <property type="match status" value="1"/>
</dbReference>
<evidence type="ECO:0000256" key="9">
    <source>
        <dbReference type="HAMAP-Rule" id="MF_00422"/>
    </source>
</evidence>
<keyword evidence="8 9" id="KW-0472">Membrane</keyword>
<dbReference type="Proteomes" id="UP000214610">
    <property type="component" value="Unassembled WGS sequence"/>
</dbReference>
<gene>
    <name evidence="9" type="primary">secE</name>
    <name evidence="10" type="ORF">ADH67_03385</name>
</gene>
<dbReference type="PANTHER" id="PTHR33910:SF1">
    <property type="entry name" value="PROTEIN TRANSLOCASE SUBUNIT SECE"/>
    <property type="match status" value="1"/>
</dbReference>
<evidence type="ECO:0000256" key="3">
    <source>
        <dbReference type="ARBA" id="ARBA00022475"/>
    </source>
</evidence>
<comment type="caution">
    <text evidence="10">The sequence shown here is derived from an EMBL/GenBank/DDBJ whole genome shotgun (WGS) entry which is preliminary data.</text>
</comment>
<comment type="function">
    <text evidence="9">Essential subunit of the Sec protein translocation channel SecYEG. Clamps together the 2 halves of SecY. May contact the channel plug during translocation.</text>
</comment>
<dbReference type="InterPro" id="IPR038379">
    <property type="entry name" value="SecE_sf"/>
</dbReference>
<dbReference type="GO" id="GO:0008320">
    <property type="term" value="F:protein transmembrane transporter activity"/>
    <property type="evidence" value="ECO:0007669"/>
    <property type="project" value="UniProtKB-UniRule"/>
</dbReference>
<keyword evidence="11" id="KW-1185">Reference proteome</keyword>
<dbReference type="Pfam" id="PF00584">
    <property type="entry name" value="SecE"/>
    <property type="match status" value="1"/>
</dbReference>
<comment type="subcellular location">
    <subcellularLocation>
        <location evidence="1">Membrane</location>
    </subcellularLocation>
</comment>
<feature type="transmembrane region" description="Helical" evidence="9">
    <location>
        <begin position="15"/>
        <end position="35"/>
    </location>
</feature>
<dbReference type="InterPro" id="IPR005807">
    <property type="entry name" value="SecE_bac"/>
</dbReference>
<evidence type="ECO:0000256" key="8">
    <source>
        <dbReference type="ARBA" id="ARBA00023136"/>
    </source>
</evidence>
<keyword evidence="2 9" id="KW-0813">Transport</keyword>
<dbReference type="GeneID" id="78362540"/>
<dbReference type="InterPro" id="IPR001901">
    <property type="entry name" value="Translocase_SecE/Sec61-g"/>
</dbReference>
<proteinExistence type="inferred from homology"/>
<accession>A0A227KQX5</accession>
<dbReference type="PANTHER" id="PTHR33910">
    <property type="entry name" value="PROTEIN TRANSLOCASE SUBUNIT SECE"/>
    <property type="match status" value="1"/>
</dbReference>
<keyword evidence="3 9" id="KW-1003">Cell membrane</keyword>
<dbReference type="GO" id="GO:0043952">
    <property type="term" value="P:protein transport by the Sec complex"/>
    <property type="evidence" value="ECO:0007669"/>
    <property type="project" value="UniProtKB-UniRule"/>
</dbReference>
<evidence type="ECO:0000256" key="6">
    <source>
        <dbReference type="ARBA" id="ARBA00022989"/>
    </source>
</evidence>
<dbReference type="NCBIfam" id="TIGR00964">
    <property type="entry name" value="secE_bact"/>
    <property type="match status" value="1"/>
</dbReference>
<evidence type="ECO:0000256" key="1">
    <source>
        <dbReference type="ARBA" id="ARBA00004370"/>
    </source>
</evidence>
<evidence type="ECO:0000256" key="2">
    <source>
        <dbReference type="ARBA" id="ARBA00022448"/>
    </source>
</evidence>
<evidence type="ECO:0000256" key="4">
    <source>
        <dbReference type="ARBA" id="ARBA00022692"/>
    </source>
</evidence>
<dbReference type="GO" id="GO:0009306">
    <property type="term" value="P:protein secretion"/>
    <property type="evidence" value="ECO:0007669"/>
    <property type="project" value="UniProtKB-UniRule"/>
</dbReference>
<comment type="caution">
    <text evidence="9">Lacks conserved residue(s) required for the propagation of feature annotation.</text>
</comment>
<comment type="similarity">
    <text evidence="9">Belongs to the SecE/SEC61-gamma family.</text>
</comment>
<dbReference type="EMBL" id="NHMP01000002">
    <property type="protein sequence ID" value="OXE50066.1"/>
    <property type="molecule type" value="Genomic_DNA"/>
</dbReference>
<keyword evidence="5 9" id="KW-0653">Protein transport</keyword>
<keyword evidence="6 9" id="KW-1133">Transmembrane helix</keyword>
<keyword evidence="7 9" id="KW-0811">Translocation</keyword>
<sequence>MSMQNAKPVESKSGIALMAVAIVIALSGVFAFALLADQPALVRVGVLLGCILVGAVIGWFSAPGKEFAAYCKASYEELRRVVWPTRKETVNTTGIVCAFVVVVAFFLFLVDSLIDLALRLLI</sequence>
<evidence type="ECO:0000256" key="5">
    <source>
        <dbReference type="ARBA" id="ARBA00022927"/>
    </source>
</evidence>
<dbReference type="HAMAP" id="MF_00422">
    <property type="entry name" value="SecE"/>
    <property type="match status" value="1"/>
</dbReference>
<organism evidence="10 11">
    <name type="scientific">Turicimonas muris</name>
    <dbReference type="NCBI Taxonomy" id="1796652"/>
    <lineage>
        <taxon>Bacteria</taxon>
        <taxon>Pseudomonadati</taxon>
        <taxon>Pseudomonadota</taxon>
        <taxon>Betaproteobacteria</taxon>
        <taxon>Burkholderiales</taxon>
        <taxon>Sutterellaceae</taxon>
        <taxon>Turicimonas</taxon>
    </lineage>
</organism>
<comment type="subunit">
    <text evidence="9">Component of the Sec protein translocase complex. Heterotrimer consisting of SecY, SecE and SecG subunits. The heterotrimers can form oligomers, although 1 heterotrimer is thought to be able to translocate proteins. Interacts with the ribosome. Interacts with SecDF, and other proteins may be involved. Interacts with SecA.</text>
</comment>
<dbReference type="AlphaFoldDB" id="A0A227KQX5"/>